<keyword evidence="3" id="KW-0732">Signal</keyword>
<comment type="caution">
    <text evidence="4">The sequence shown here is derived from an EMBL/GenBank/DDBJ whole genome shotgun (WGS) entry which is preliminary data.</text>
</comment>
<feature type="compositionally biased region" description="Basic residues" evidence="2">
    <location>
        <begin position="777"/>
        <end position="805"/>
    </location>
</feature>
<dbReference type="RefSeq" id="XP_028873886.1">
    <property type="nucleotide sequence ID" value="XM_029017397.1"/>
</dbReference>
<evidence type="ECO:0000256" key="3">
    <source>
        <dbReference type="SAM" id="SignalP"/>
    </source>
</evidence>
<sequence>MRNLKFSIITFIILFFCLFEYIPTIEGAEANDHDENESFEDEKVVHRVDMSSPTYVQISALETSVFERNLFVELIIKESLLYIVAIIKLASLFNPAQSLSEYLITKNVIVSINMNSLFDGKDEIISKSKMEEIGKLSKNKNQDLQEKVRYLLNLDSIKLFDLIAENEILLQEEIILSLDKLLTLMDKGVDRFSEGASVSLIYVLNGCKKALETFSKLYLNLSRKERSRKYILNKAYISQISLDSIFEEKASEDFDKKTSNSSDAQSEQMILCEPNLRIRNIYKLKAILKTTFSIVQLCSFVVFLFNNQEYKQIHEHIQKEEKILNKVFSKVDFSELSEQERLEMNLKARELLKFEKIQSYNFVSETFDTIIKKEMIIQNLKNIYRFLVALFVILKRLQTTGLDAFKDAVDVTQSLCDYITKRCAQEIKLVEALSEEKIYQRQLSTARSQILKKKEEYRQTKLKEAEDLKKEEKIRKQIERKQKDEREKANKELFEEAKKMSEKRKEHKKKTKFRRKFPILEDISDRSSGLEKAINTSLENISEDSPHPEVSSSASYETCKPKINRKALKLQKLQKEEQKSCQKEIIKKVIQEQKTVAISTKKRKQKDRKDKNENRREIEERERENERERQKQMEKERLDKMEHSNFMYRLVNSISSIEGLFKEAEKDTNLSSLIYFVLDLINREIEKEESEEENLSKQFSSISISDEASREDIGTTPRVGGRVRRRADEVPESAPRVSTAEFFASRVSVPVRRHRSSSGNDPSQISRPRSGSTSSRSRSRNRNRSKSRSRLISRSKSRGRSRSRSRNVLEKELTLTFDGFSFSQSSAFGNQENSQSTGKSKFMKYFFSSENVSKSDSFACYEEKYSSLKCQLAELSTVNEESTENEIVTALEICGNTIQELSLEVVPNLNGKEFFFIKLLEKSFIKLFVKFLILLKNKEKK</sequence>
<feature type="coiled-coil region" evidence="1">
    <location>
        <begin position="451"/>
        <end position="510"/>
    </location>
</feature>
<feature type="region of interest" description="Disordered" evidence="2">
    <location>
        <begin position="749"/>
        <end position="807"/>
    </location>
</feature>
<evidence type="ECO:0000256" key="2">
    <source>
        <dbReference type="SAM" id="MobiDB-lite"/>
    </source>
</evidence>
<protein>
    <submittedName>
        <fullName evidence="4">Uncharacterized protein</fullName>
    </submittedName>
</protein>
<feature type="region of interest" description="Disordered" evidence="2">
    <location>
        <begin position="538"/>
        <end position="557"/>
    </location>
</feature>
<dbReference type="Proteomes" id="UP000186176">
    <property type="component" value="Unassembled WGS sequence"/>
</dbReference>
<evidence type="ECO:0000313" key="4">
    <source>
        <dbReference type="EMBL" id="OII72388.1"/>
    </source>
</evidence>
<feature type="compositionally biased region" description="Basic and acidic residues" evidence="2">
    <location>
        <begin position="607"/>
        <end position="639"/>
    </location>
</feature>
<feature type="signal peptide" evidence="3">
    <location>
        <begin position="1"/>
        <end position="27"/>
    </location>
</feature>
<feature type="compositionally biased region" description="Low complexity" evidence="2">
    <location>
        <begin position="763"/>
        <end position="776"/>
    </location>
</feature>
<dbReference type="AlphaFoldDB" id="A0A1J4MHA8"/>
<name>A0A1J4MHA8_9CRYT</name>
<dbReference type="VEuPathDB" id="CryptoDB:cubi_00383"/>
<organism evidence="4 5">
    <name type="scientific">Cryptosporidium ubiquitum</name>
    <dbReference type="NCBI Taxonomy" id="857276"/>
    <lineage>
        <taxon>Eukaryota</taxon>
        <taxon>Sar</taxon>
        <taxon>Alveolata</taxon>
        <taxon>Apicomplexa</taxon>
        <taxon>Conoidasida</taxon>
        <taxon>Coccidia</taxon>
        <taxon>Eucoccidiorida</taxon>
        <taxon>Eimeriorina</taxon>
        <taxon>Cryptosporidiidae</taxon>
        <taxon>Cryptosporidium</taxon>
    </lineage>
</organism>
<evidence type="ECO:0000256" key="1">
    <source>
        <dbReference type="SAM" id="Coils"/>
    </source>
</evidence>
<reference evidence="4 5" key="1">
    <citation type="submission" date="2016-10" db="EMBL/GenBank/DDBJ databases">
        <title>Reductive evolution of mitochondrial metabolism and differential evolution of invasion-related proteins in Cryptosporidium.</title>
        <authorList>
            <person name="Liu S."/>
            <person name="Roellig D.M."/>
            <person name="Guo Y."/>
            <person name="Li N."/>
            <person name="Frace M.A."/>
            <person name="Tang K."/>
            <person name="Zhang L."/>
            <person name="Feng Y."/>
            <person name="Xiao L."/>
        </authorList>
    </citation>
    <scope>NUCLEOTIDE SEQUENCE [LARGE SCALE GENOMIC DNA]</scope>
    <source>
        <strain evidence="4">39726</strain>
    </source>
</reference>
<proteinExistence type="predicted"/>
<keyword evidence="5" id="KW-1185">Reference proteome</keyword>
<evidence type="ECO:0000313" key="5">
    <source>
        <dbReference type="Proteomes" id="UP000186176"/>
    </source>
</evidence>
<dbReference type="EMBL" id="LRBP01000022">
    <property type="protein sequence ID" value="OII72388.1"/>
    <property type="molecule type" value="Genomic_DNA"/>
</dbReference>
<keyword evidence="1" id="KW-0175">Coiled coil</keyword>
<feature type="region of interest" description="Disordered" evidence="2">
    <location>
        <begin position="598"/>
        <end position="639"/>
    </location>
</feature>
<feature type="chain" id="PRO_5012113992" evidence="3">
    <location>
        <begin position="28"/>
        <end position="941"/>
    </location>
</feature>
<dbReference type="OrthoDB" id="343890at2759"/>
<dbReference type="GeneID" id="39977176"/>
<accession>A0A1J4MHA8</accession>
<feature type="region of interest" description="Disordered" evidence="2">
    <location>
        <begin position="689"/>
        <end position="735"/>
    </location>
</feature>
<gene>
    <name evidence="4" type="ORF">cubi_00383</name>
</gene>